<dbReference type="Pfam" id="PF02803">
    <property type="entry name" value="Thiolase_C"/>
    <property type="match status" value="1"/>
</dbReference>
<dbReference type="RefSeq" id="WP_344849014.1">
    <property type="nucleotide sequence ID" value="NZ_BAABAA010000017.1"/>
</dbReference>
<dbReference type="PANTHER" id="PTHR43365:SF1">
    <property type="entry name" value="ACETYL-COA C-ACYLTRANSFERASE"/>
    <property type="match status" value="1"/>
</dbReference>
<dbReference type="Pfam" id="PF00108">
    <property type="entry name" value="Thiolase_N"/>
    <property type="match status" value="1"/>
</dbReference>
<dbReference type="Proteomes" id="UP001501222">
    <property type="component" value="Unassembled WGS sequence"/>
</dbReference>
<dbReference type="InterPro" id="IPR002155">
    <property type="entry name" value="Thiolase"/>
</dbReference>
<evidence type="ECO:0000256" key="1">
    <source>
        <dbReference type="ARBA" id="ARBA00010982"/>
    </source>
</evidence>
<evidence type="ECO:0000256" key="3">
    <source>
        <dbReference type="ARBA" id="ARBA00023315"/>
    </source>
</evidence>
<sequence length="407" mass="42569">MSARSAVIVDAVRTPIAKGKPGGAYSSVHPVDLHAHVLRALVDRTGIDPALVDDVISGAVGQVGEQSTNTARWAVLAAGFPESVPAVTVDRQCGSSQQAIHFAAQGVMSGAYDIAIASGVESMSRVPIGSQYRTPVDGQSVLADFAGPTVAQRYEPGLIPQGVSAELIAAKWNLSRGQLDEFAALSHSRAASAWADGRFDAEIAPLKAPQADGSTRELLVDETIRPSTTAEVLAGLRPAFQNDYFSTRYPGLDWRVTAGNSSPVNDGSSALLITSEEAARRLGLKPRARLHTFAVAGDDPVMMLTGILPATEKALKRAGLTPSDIDAYEVNEAFASVVLSWLAETGVDPAKVNINGGALAIGHPLGASGARLMTTLLSVLDQRQARYGLQVMCEAGGLANATIIERL</sequence>
<evidence type="ECO:0000259" key="5">
    <source>
        <dbReference type="Pfam" id="PF00108"/>
    </source>
</evidence>
<evidence type="ECO:0000259" key="6">
    <source>
        <dbReference type="Pfam" id="PF02803"/>
    </source>
</evidence>
<dbReference type="InterPro" id="IPR016039">
    <property type="entry name" value="Thiolase-like"/>
</dbReference>
<evidence type="ECO:0000313" key="7">
    <source>
        <dbReference type="EMBL" id="GAA3593717.1"/>
    </source>
</evidence>
<dbReference type="NCBIfam" id="TIGR01930">
    <property type="entry name" value="AcCoA-C-Actrans"/>
    <property type="match status" value="1"/>
</dbReference>
<dbReference type="EMBL" id="BAABAA010000017">
    <property type="protein sequence ID" value="GAA3593717.1"/>
    <property type="molecule type" value="Genomic_DNA"/>
</dbReference>
<keyword evidence="3 4" id="KW-0012">Acyltransferase</keyword>
<dbReference type="Gene3D" id="3.40.47.10">
    <property type="match status" value="2"/>
</dbReference>
<feature type="domain" description="Thiolase N-terminal" evidence="5">
    <location>
        <begin position="7"/>
        <end position="277"/>
    </location>
</feature>
<dbReference type="InterPro" id="IPR020617">
    <property type="entry name" value="Thiolase_C"/>
</dbReference>
<dbReference type="PANTHER" id="PTHR43365">
    <property type="entry name" value="BLR7806 PROTEIN"/>
    <property type="match status" value="1"/>
</dbReference>
<dbReference type="PIRSF" id="PIRSF000429">
    <property type="entry name" value="Ac-CoA_Ac_transf"/>
    <property type="match status" value="1"/>
</dbReference>
<keyword evidence="2 4" id="KW-0808">Transferase</keyword>
<dbReference type="InterPro" id="IPR020613">
    <property type="entry name" value="Thiolase_CS"/>
</dbReference>
<name>A0ABP6YZW7_9ACTN</name>
<gene>
    <name evidence="7" type="ORF">GCM10022235_76230</name>
</gene>
<dbReference type="InterPro" id="IPR020616">
    <property type="entry name" value="Thiolase_N"/>
</dbReference>
<comment type="caution">
    <text evidence="7">The sequence shown here is derived from an EMBL/GenBank/DDBJ whole genome shotgun (WGS) entry which is preliminary data.</text>
</comment>
<accession>A0ABP6YZW7</accession>
<protein>
    <submittedName>
        <fullName evidence="7">Thiolase family protein</fullName>
    </submittedName>
</protein>
<proteinExistence type="inferred from homology"/>
<reference evidence="8" key="1">
    <citation type="journal article" date="2019" name="Int. J. Syst. Evol. Microbiol.">
        <title>The Global Catalogue of Microorganisms (GCM) 10K type strain sequencing project: providing services to taxonomists for standard genome sequencing and annotation.</title>
        <authorList>
            <consortium name="The Broad Institute Genomics Platform"/>
            <consortium name="The Broad Institute Genome Sequencing Center for Infectious Disease"/>
            <person name="Wu L."/>
            <person name="Ma J."/>
        </authorList>
    </citation>
    <scope>NUCLEOTIDE SEQUENCE [LARGE SCALE GENOMIC DNA]</scope>
    <source>
        <strain evidence="8">JCM 16928</strain>
    </source>
</reference>
<dbReference type="SUPFAM" id="SSF53901">
    <property type="entry name" value="Thiolase-like"/>
    <property type="match status" value="2"/>
</dbReference>
<feature type="domain" description="Thiolase C-terminal" evidence="6">
    <location>
        <begin position="284"/>
        <end position="406"/>
    </location>
</feature>
<evidence type="ECO:0000313" key="8">
    <source>
        <dbReference type="Proteomes" id="UP001501222"/>
    </source>
</evidence>
<evidence type="ECO:0000256" key="2">
    <source>
        <dbReference type="ARBA" id="ARBA00022679"/>
    </source>
</evidence>
<comment type="similarity">
    <text evidence="1 4">Belongs to the thiolase-like superfamily. Thiolase family.</text>
</comment>
<dbReference type="PROSITE" id="PS00737">
    <property type="entry name" value="THIOLASE_2"/>
    <property type="match status" value="1"/>
</dbReference>
<keyword evidence="8" id="KW-1185">Reference proteome</keyword>
<evidence type="ECO:0000256" key="4">
    <source>
        <dbReference type="RuleBase" id="RU003557"/>
    </source>
</evidence>
<dbReference type="CDD" id="cd00751">
    <property type="entry name" value="thiolase"/>
    <property type="match status" value="1"/>
</dbReference>
<organism evidence="7 8">
    <name type="scientific">Kribbella ginsengisoli</name>
    <dbReference type="NCBI Taxonomy" id="363865"/>
    <lineage>
        <taxon>Bacteria</taxon>
        <taxon>Bacillati</taxon>
        <taxon>Actinomycetota</taxon>
        <taxon>Actinomycetes</taxon>
        <taxon>Propionibacteriales</taxon>
        <taxon>Kribbellaceae</taxon>
        <taxon>Kribbella</taxon>
    </lineage>
</organism>